<proteinExistence type="predicted"/>
<gene>
    <name evidence="2" type="ORF">SKAU_G00013990</name>
</gene>
<name>A0A9Q1JBI1_SYNKA</name>
<protein>
    <submittedName>
        <fullName evidence="2">Uncharacterized protein</fullName>
    </submittedName>
</protein>
<feature type="compositionally biased region" description="Polar residues" evidence="1">
    <location>
        <begin position="111"/>
        <end position="123"/>
    </location>
</feature>
<evidence type="ECO:0000313" key="2">
    <source>
        <dbReference type="EMBL" id="KAJ8380621.1"/>
    </source>
</evidence>
<feature type="region of interest" description="Disordered" evidence="1">
    <location>
        <begin position="111"/>
        <end position="136"/>
    </location>
</feature>
<keyword evidence="3" id="KW-1185">Reference proteome</keyword>
<feature type="compositionally biased region" description="Pro residues" evidence="1">
    <location>
        <begin position="62"/>
        <end position="79"/>
    </location>
</feature>
<comment type="caution">
    <text evidence="2">The sequence shown here is derived from an EMBL/GenBank/DDBJ whole genome shotgun (WGS) entry which is preliminary data.</text>
</comment>
<sequence length="187" mass="19615">MEKTDQPCLLRMQLRKDLEAFGTPRPPPVPGLRPLGGIPEDKAEGDLAGVFTYTPRECDLSPDPPPRLHPSRTPQPPSGTPAGLKASLRESGAAGVRAFCSWRNQASYYSMPSPSKASPNPTALQGRAVRPSTPLSAGRIDPNAVALFSFPPGPLCSCQEPGSASVSSFISVGPASHLTFIASLPAC</sequence>
<feature type="region of interest" description="Disordered" evidence="1">
    <location>
        <begin position="17"/>
        <end position="90"/>
    </location>
</feature>
<evidence type="ECO:0000313" key="3">
    <source>
        <dbReference type="Proteomes" id="UP001152622"/>
    </source>
</evidence>
<dbReference type="AlphaFoldDB" id="A0A9Q1JBI1"/>
<accession>A0A9Q1JBI1</accession>
<reference evidence="2" key="1">
    <citation type="journal article" date="2023" name="Science">
        <title>Genome structures resolve the early diversification of teleost fishes.</title>
        <authorList>
            <person name="Parey E."/>
            <person name="Louis A."/>
            <person name="Montfort J."/>
            <person name="Bouchez O."/>
            <person name="Roques C."/>
            <person name="Iampietro C."/>
            <person name="Lluch J."/>
            <person name="Castinel A."/>
            <person name="Donnadieu C."/>
            <person name="Desvignes T."/>
            <person name="Floi Bucao C."/>
            <person name="Jouanno E."/>
            <person name="Wen M."/>
            <person name="Mejri S."/>
            <person name="Dirks R."/>
            <person name="Jansen H."/>
            <person name="Henkel C."/>
            <person name="Chen W.J."/>
            <person name="Zahm M."/>
            <person name="Cabau C."/>
            <person name="Klopp C."/>
            <person name="Thompson A.W."/>
            <person name="Robinson-Rechavi M."/>
            <person name="Braasch I."/>
            <person name="Lecointre G."/>
            <person name="Bobe J."/>
            <person name="Postlethwait J.H."/>
            <person name="Berthelot C."/>
            <person name="Roest Crollius H."/>
            <person name="Guiguen Y."/>
        </authorList>
    </citation>
    <scope>NUCLEOTIDE SEQUENCE</scope>
    <source>
        <strain evidence="2">WJC10195</strain>
    </source>
</reference>
<dbReference type="Proteomes" id="UP001152622">
    <property type="component" value="Chromosome 1"/>
</dbReference>
<organism evidence="2 3">
    <name type="scientific">Synaphobranchus kaupii</name>
    <name type="common">Kaup's arrowtooth eel</name>
    <dbReference type="NCBI Taxonomy" id="118154"/>
    <lineage>
        <taxon>Eukaryota</taxon>
        <taxon>Metazoa</taxon>
        <taxon>Chordata</taxon>
        <taxon>Craniata</taxon>
        <taxon>Vertebrata</taxon>
        <taxon>Euteleostomi</taxon>
        <taxon>Actinopterygii</taxon>
        <taxon>Neopterygii</taxon>
        <taxon>Teleostei</taxon>
        <taxon>Anguilliformes</taxon>
        <taxon>Synaphobranchidae</taxon>
        <taxon>Synaphobranchus</taxon>
    </lineage>
</organism>
<evidence type="ECO:0000256" key="1">
    <source>
        <dbReference type="SAM" id="MobiDB-lite"/>
    </source>
</evidence>
<dbReference type="EMBL" id="JAINUF010000001">
    <property type="protein sequence ID" value="KAJ8380621.1"/>
    <property type="molecule type" value="Genomic_DNA"/>
</dbReference>